<evidence type="ECO:0000256" key="5">
    <source>
        <dbReference type="ARBA" id="ARBA00023136"/>
    </source>
</evidence>
<dbReference type="GO" id="GO:0034975">
    <property type="term" value="P:protein folding in endoplasmic reticulum"/>
    <property type="evidence" value="ECO:0007669"/>
    <property type="project" value="TreeGrafter"/>
</dbReference>
<dbReference type="PANTHER" id="PTHR28144:SF1">
    <property type="entry name" value="ER MEMBRANE PROTEIN COMPLEX SUBUNIT 5"/>
    <property type="match status" value="1"/>
</dbReference>
<dbReference type="PANTHER" id="PTHR28144">
    <property type="entry name" value="ER MEMBRANE PROTEIN COMPLEX SUBUNIT 5"/>
    <property type="match status" value="1"/>
</dbReference>
<dbReference type="AlphaFoldDB" id="A0A6A7C698"/>
<evidence type="ECO:0000256" key="2">
    <source>
        <dbReference type="ARBA" id="ARBA00006109"/>
    </source>
</evidence>
<dbReference type="InterPro" id="IPR018937">
    <property type="entry name" value="MMgT"/>
</dbReference>
<dbReference type="EMBL" id="MU005964">
    <property type="protein sequence ID" value="KAF2862782.1"/>
    <property type="molecule type" value="Genomic_DNA"/>
</dbReference>
<protein>
    <submittedName>
        <fullName evidence="7">Uncharacterized protein</fullName>
    </submittedName>
</protein>
<evidence type="ECO:0000313" key="7">
    <source>
        <dbReference type="EMBL" id="KAF2862782.1"/>
    </source>
</evidence>
<reference evidence="7" key="1">
    <citation type="journal article" date="2020" name="Stud. Mycol.">
        <title>101 Dothideomycetes genomes: a test case for predicting lifestyles and emergence of pathogens.</title>
        <authorList>
            <person name="Haridas S."/>
            <person name="Albert R."/>
            <person name="Binder M."/>
            <person name="Bloem J."/>
            <person name="Labutti K."/>
            <person name="Salamov A."/>
            <person name="Andreopoulos B."/>
            <person name="Baker S."/>
            <person name="Barry K."/>
            <person name="Bills G."/>
            <person name="Bluhm B."/>
            <person name="Cannon C."/>
            <person name="Castanera R."/>
            <person name="Culley D."/>
            <person name="Daum C."/>
            <person name="Ezra D."/>
            <person name="Gonzalez J."/>
            <person name="Henrissat B."/>
            <person name="Kuo A."/>
            <person name="Liang C."/>
            <person name="Lipzen A."/>
            <person name="Lutzoni F."/>
            <person name="Magnuson J."/>
            <person name="Mondo S."/>
            <person name="Nolan M."/>
            <person name="Ohm R."/>
            <person name="Pangilinan J."/>
            <person name="Park H.-J."/>
            <person name="Ramirez L."/>
            <person name="Alfaro M."/>
            <person name="Sun H."/>
            <person name="Tritt A."/>
            <person name="Yoshinaga Y."/>
            <person name="Zwiers L.-H."/>
            <person name="Turgeon B."/>
            <person name="Goodwin S."/>
            <person name="Spatafora J."/>
            <person name="Crous P."/>
            <person name="Grigoriev I."/>
        </authorList>
    </citation>
    <scope>NUCLEOTIDE SEQUENCE</scope>
    <source>
        <strain evidence="7">CBS 480.64</strain>
    </source>
</reference>
<proteinExistence type="inferred from homology"/>
<keyword evidence="5 6" id="KW-0472">Membrane</keyword>
<keyword evidence="8" id="KW-1185">Reference proteome</keyword>
<evidence type="ECO:0000256" key="3">
    <source>
        <dbReference type="ARBA" id="ARBA00022692"/>
    </source>
</evidence>
<feature type="transmembrane region" description="Helical" evidence="6">
    <location>
        <begin position="55"/>
        <end position="73"/>
    </location>
</feature>
<dbReference type="Proteomes" id="UP000799421">
    <property type="component" value="Unassembled WGS sequence"/>
</dbReference>
<evidence type="ECO:0000256" key="4">
    <source>
        <dbReference type="ARBA" id="ARBA00022989"/>
    </source>
</evidence>
<dbReference type="InterPro" id="IPR053279">
    <property type="entry name" value="EMC_subunit"/>
</dbReference>
<organism evidence="7 8">
    <name type="scientific">Piedraia hortae CBS 480.64</name>
    <dbReference type="NCBI Taxonomy" id="1314780"/>
    <lineage>
        <taxon>Eukaryota</taxon>
        <taxon>Fungi</taxon>
        <taxon>Dikarya</taxon>
        <taxon>Ascomycota</taxon>
        <taxon>Pezizomycotina</taxon>
        <taxon>Dothideomycetes</taxon>
        <taxon>Dothideomycetidae</taxon>
        <taxon>Capnodiales</taxon>
        <taxon>Piedraiaceae</taxon>
        <taxon>Piedraia</taxon>
    </lineage>
</organism>
<evidence type="ECO:0000313" key="8">
    <source>
        <dbReference type="Proteomes" id="UP000799421"/>
    </source>
</evidence>
<dbReference type="OrthoDB" id="44756at2759"/>
<evidence type="ECO:0000256" key="1">
    <source>
        <dbReference type="ARBA" id="ARBA00004127"/>
    </source>
</evidence>
<gene>
    <name evidence="7" type="ORF">K470DRAFT_212195</name>
</gene>
<accession>A0A6A7C698</accession>
<sequence>MELVAAVINLVGVILLSHAVYSAYEFSLLPNTPSPPVIKAIPALLDPKINLPLDIVLETIVSVLLLCLGVVLSSPKLEPIQWRVWAGMLERSKAARKMQDVGVGGNPYVSLDIRPGYRDIRAQRQEYQAWAEGKKEKKGQ</sequence>
<dbReference type="Pfam" id="PF10270">
    <property type="entry name" value="MMgT"/>
    <property type="match status" value="1"/>
</dbReference>
<dbReference type="GO" id="GO:0072546">
    <property type="term" value="C:EMC complex"/>
    <property type="evidence" value="ECO:0007669"/>
    <property type="project" value="TreeGrafter"/>
</dbReference>
<keyword evidence="3 6" id="KW-0812">Transmembrane</keyword>
<name>A0A6A7C698_9PEZI</name>
<keyword evidence="4 6" id="KW-1133">Transmembrane helix</keyword>
<comment type="subcellular location">
    <subcellularLocation>
        <location evidence="1">Endomembrane system</location>
        <topology evidence="1">Multi-pass membrane protein</topology>
    </subcellularLocation>
</comment>
<evidence type="ECO:0000256" key="6">
    <source>
        <dbReference type="SAM" id="Phobius"/>
    </source>
</evidence>
<comment type="similarity">
    <text evidence="2">Belongs to the membrane magnesium transporter (TC 1.A.67) family.</text>
</comment>